<dbReference type="Gene3D" id="3.40.720.10">
    <property type="entry name" value="Alkaline Phosphatase, subunit A"/>
    <property type="match status" value="1"/>
</dbReference>
<evidence type="ECO:0000313" key="10">
    <source>
        <dbReference type="EMBL" id="OCX42496.1"/>
    </source>
</evidence>
<keyword evidence="7" id="KW-0175">Coiled coil</keyword>
<accession>A0AA91FS11</accession>
<dbReference type="GO" id="GO:0016776">
    <property type="term" value="F:phosphotransferase activity, phosphate group as acceptor"/>
    <property type="evidence" value="ECO:0007669"/>
    <property type="project" value="TreeGrafter"/>
</dbReference>
<dbReference type="CDD" id="cd16017">
    <property type="entry name" value="LptA"/>
    <property type="match status" value="1"/>
</dbReference>
<keyword evidence="5 8" id="KW-1133">Transmembrane helix</keyword>
<evidence type="ECO:0000256" key="6">
    <source>
        <dbReference type="ARBA" id="ARBA00023136"/>
    </source>
</evidence>
<evidence type="ECO:0000256" key="7">
    <source>
        <dbReference type="SAM" id="Coils"/>
    </source>
</evidence>
<evidence type="ECO:0000256" key="3">
    <source>
        <dbReference type="ARBA" id="ARBA00022679"/>
    </source>
</evidence>
<name>A0AA91FS11_9BACT</name>
<evidence type="ECO:0000256" key="5">
    <source>
        <dbReference type="ARBA" id="ARBA00022989"/>
    </source>
</evidence>
<dbReference type="InterPro" id="IPR040423">
    <property type="entry name" value="PEA_transferase"/>
</dbReference>
<evidence type="ECO:0000256" key="8">
    <source>
        <dbReference type="SAM" id="Phobius"/>
    </source>
</evidence>
<proteinExistence type="predicted"/>
<feature type="transmembrane region" description="Helical" evidence="8">
    <location>
        <begin position="81"/>
        <end position="98"/>
    </location>
</feature>
<dbReference type="PANTHER" id="PTHR30443:SF2">
    <property type="entry name" value="PHOSPHOETHANOLAMINE TRANSFERASE EPTC"/>
    <property type="match status" value="1"/>
</dbReference>
<evidence type="ECO:0000256" key="1">
    <source>
        <dbReference type="ARBA" id="ARBA00004651"/>
    </source>
</evidence>
<protein>
    <recommendedName>
        <fullName evidence="9">Sulfatase N-terminal domain-containing protein</fullName>
    </recommendedName>
</protein>
<feature type="domain" description="Sulfatase N-terminal" evidence="9">
    <location>
        <begin position="159"/>
        <end position="454"/>
    </location>
</feature>
<dbReference type="Pfam" id="PF00884">
    <property type="entry name" value="Sulfatase"/>
    <property type="match status" value="1"/>
</dbReference>
<dbReference type="PANTHER" id="PTHR30443">
    <property type="entry name" value="INNER MEMBRANE PROTEIN"/>
    <property type="match status" value="1"/>
</dbReference>
<dbReference type="GO" id="GO:0009244">
    <property type="term" value="P:lipopolysaccharide core region biosynthetic process"/>
    <property type="evidence" value="ECO:0007669"/>
    <property type="project" value="TreeGrafter"/>
</dbReference>
<keyword evidence="3" id="KW-0808">Transferase</keyword>
<dbReference type="EMBL" id="LXSU01000129">
    <property type="protein sequence ID" value="OCX42496.1"/>
    <property type="molecule type" value="Genomic_DNA"/>
</dbReference>
<dbReference type="GO" id="GO:0005886">
    <property type="term" value="C:plasma membrane"/>
    <property type="evidence" value="ECO:0007669"/>
    <property type="project" value="UniProtKB-SubCell"/>
</dbReference>
<keyword evidence="6 8" id="KW-0472">Membrane</keyword>
<dbReference type="SUPFAM" id="SSF53649">
    <property type="entry name" value="Alkaline phosphatase-like"/>
    <property type="match status" value="1"/>
</dbReference>
<feature type="coiled-coil region" evidence="7">
    <location>
        <begin position="118"/>
        <end position="152"/>
    </location>
</feature>
<dbReference type="InterPro" id="IPR017850">
    <property type="entry name" value="Alkaline_phosphatase_core_sf"/>
</dbReference>
<reference evidence="10 11" key="1">
    <citation type="submission" date="2016-05" db="EMBL/GenBank/DDBJ databases">
        <authorList>
            <person name="Caceres A."/>
            <person name="Munoz I."/>
            <person name="Iraola G."/>
            <person name="Diaz-Viraque F."/>
            <person name="Greif G."/>
            <person name="Collado L."/>
        </authorList>
    </citation>
    <scope>NUCLEOTIDE SEQUENCE [LARGE SCALE GENOMIC DNA]</scope>
    <source>
        <strain evidence="10 11">WBE38</strain>
    </source>
</reference>
<evidence type="ECO:0000259" key="9">
    <source>
        <dbReference type="Pfam" id="PF00884"/>
    </source>
</evidence>
<sequence>MCLFFTVGIVNIFLYHKFNSFLNSSFLETVSFTTLSESKEFLLSYFDLKTITILSIFILFSFAFFLIPYNTLFLISDKFHVLYIFKILLFIFCFISIYRKPHKYFIDDFLLYSWFDAIKNLKKNINEYTIELNNLKSELNKEIKNYNITKTKDIEISKIVIIMGESTQRNYMSLYNYSLETTPNLNQLKMQGNLFEFKDVIAPHSHTNQAISKIFTFSNYENQSTPWFKQKNIVNIMKAAGYYTYWISNQESVSTPGNAPEALARLSNKTIFLDKIFTGISLSRDEQIIKELKQIPPKEKEFYILHLQGTHMDYSRRYSNKFKKFNINDLKNNNLDHLNKNKKLTTKQAKIKSHYLNAIYYNDYIINEIINHFKNEETIIFYLSDHGDEVYDFRDFFGHTETIGSRYMAEIPFIIYLSDKLKQKYPNIISQIKKAQNLPFMSDDFLHAFLDIIGLTINDFQKDRSLFSNNFNKERVRIFANKNYDEELKLHNNLEKNKYFFKSPSKIWLHRTNELKKILDFEKKYQGFEVDVHYFSKEKYFDVGHDGEKDSIGLNLKDMLIVALKRDKKTIPLQTKFWIDFKNLNTNNAHESLLVLLNICKETGFNKKNLIIESSNYTLLNIFKNKGFYTSYYLLNIENMELTEELKNKIQEAINSQNFNAISFPYRENIYHFIKESKFKINNQDIEILTWNESKDLLYNMSIKAFFDPQVKIILSGEKGFYR</sequence>
<keyword evidence="2" id="KW-1003">Cell membrane</keyword>
<keyword evidence="11" id="KW-1185">Reference proteome</keyword>
<comment type="caution">
    <text evidence="10">The sequence shown here is derived from an EMBL/GenBank/DDBJ whole genome shotgun (WGS) entry which is preliminary data.</text>
</comment>
<comment type="subcellular location">
    <subcellularLocation>
        <location evidence="1">Cell membrane</location>
        <topology evidence="1">Multi-pass membrane protein</topology>
    </subcellularLocation>
</comment>
<dbReference type="InterPro" id="IPR000917">
    <property type="entry name" value="Sulfatase_N"/>
</dbReference>
<evidence type="ECO:0000256" key="2">
    <source>
        <dbReference type="ARBA" id="ARBA00022475"/>
    </source>
</evidence>
<dbReference type="Proteomes" id="UP000094873">
    <property type="component" value="Unassembled WGS sequence"/>
</dbReference>
<dbReference type="AlphaFoldDB" id="A0AA91FS11"/>
<evidence type="ECO:0000256" key="4">
    <source>
        <dbReference type="ARBA" id="ARBA00022692"/>
    </source>
</evidence>
<gene>
    <name evidence="10" type="ORF">A7X81_05130</name>
</gene>
<dbReference type="InterPro" id="IPR058130">
    <property type="entry name" value="PEA_transf_C"/>
</dbReference>
<keyword evidence="4 8" id="KW-0812">Transmembrane</keyword>
<evidence type="ECO:0000313" key="11">
    <source>
        <dbReference type="Proteomes" id="UP000094873"/>
    </source>
</evidence>
<feature type="transmembrane region" description="Helical" evidence="8">
    <location>
        <begin position="51"/>
        <end position="69"/>
    </location>
</feature>
<organism evidence="10 11">
    <name type="scientific">Campylobacter ornithocola</name>
    <dbReference type="NCBI Taxonomy" id="1848766"/>
    <lineage>
        <taxon>Bacteria</taxon>
        <taxon>Pseudomonadati</taxon>
        <taxon>Campylobacterota</taxon>
        <taxon>Epsilonproteobacteria</taxon>
        <taxon>Campylobacterales</taxon>
        <taxon>Campylobacteraceae</taxon>
        <taxon>Campylobacter</taxon>
    </lineage>
</organism>